<dbReference type="PROSITE" id="PS00463">
    <property type="entry name" value="ZN2_CY6_FUNGAL_1"/>
    <property type="match status" value="1"/>
</dbReference>
<feature type="transmembrane region" description="Helical" evidence="10">
    <location>
        <begin position="472"/>
        <end position="491"/>
    </location>
</feature>
<feature type="transmembrane region" description="Helical" evidence="10">
    <location>
        <begin position="322"/>
        <end position="344"/>
    </location>
</feature>
<name>A0ABZ2XB00_9HYPO</name>
<evidence type="ECO:0000256" key="4">
    <source>
        <dbReference type="ARBA" id="ARBA00023015"/>
    </source>
</evidence>
<dbReference type="Gene3D" id="4.10.240.10">
    <property type="entry name" value="Zn(2)-C6 fungal-type DNA-binding domain"/>
    <property type="match status" value="1"/>
</dbReference>
<dbReference type="InterPro" id="IPR036259">
    <property type="entry name" value="MFS_trans_sf"/>
</dbReference>
<evidence type="ECO:0000256" key="2">
    <source>
        <dbReference type="ARBA" id="ARBA00022723"/>
    </source>
</evidence>
<feature type="transmembrane region" description="Helical" evidence="10">
    <location>
        <begin position="219"/>
        <end position="239"/>
    </location>
</feature>
<dbReference type="InterPro" id="IPR011701">
    <property type="entry name" value="MFS"/>
</dbReference>
<dbReference type="Gene3D" id="1.20.1250.20">
    <property type="entry name" value="MFS general substrate transporter like domains"/>
    <property type="match status" value="1"/>
</dbReference>
<feature type="region of interest" description="Disordered" evidence="9">
    <location>
        <begin position="1"/>
        <end position="21"/>
    </location>
</feature>
<evidence type="ECO:0000256" key="9">
    <source>
        <dbReference type="SAM" id="MobiDB-lite"/>
    </source>
</evidence>
<evidence type="ECO:0000313" key="13">
    <source>
        <dbReference type="EMBL" id="WZH50184.1"/>
    </source>
</evidence>
<dbReference type="InterPro" id="IPR036864">
    <property type="entry name" value="Zn2-C6_fun-type_DNA-bd_sf"/>
</dbReference>
<dbReference type="EMBL" id="CP151266">
    <property type="protein sequence ID" value="WZH50184.1"/>
    <property type="molecule type" value="Genomic_DNA"/>
</dbReference>
<feature type="transmembrane region" description="Helical" evidence="10">
    <location>
        <begin position="503"/>
        <end position="524"/>
    </location>
</feature>
<dbReference type="PANTHER" id="PTHR47660">
    <property type="entry name" value="TRANSCRIPTION FACTOR WITH C2H2 AND ZN(2)-CYS(6) DNA BINDING DOMAIN (EUROFUNG)-RELATED-RELATED"/>
    <property type="match status" value="1"/>
</dbReference>
<evidence type="ECO:0000256" key="6">
    <source>
        <dbReference type="ARBA" id="ARBA00023180"/>
    </source>
</evidence>
<dbReference type="PROSITE" id="PS50157">
    <property type="entry name" value="ZINC_FINGER_C2H2_2"/>
    <property type="match status" value="1"/>
</dbReference>
<feature type="transmembrane region" description="Helical" evidence="10">
    <location>
        <begin position="364"/>
        <end position="388"/>
    </location>
</feature>
<evidence type="ECO:0000256" key="3">
    <source>
        <dbReference type="ARBA" id="ARBA00022833"/>
    </source>
</evidence>
<keyword evidence="6" id="KW-0325">Glycoprotein</keyword>
<gene>
    <name evidence="13" type="ORF">QYS62_011427</name>
</gene>
<feature type="transmembrane region" description="Helical" evidence="10">
    <location>
        <begin position="189"/>
        <end position="213"/>
    </location>
</feature>
<evidence type="ECO:0000256" key="10">
    <source>
        <dbReference type="SAM" id="Phobius"/>
    </source>
</evidence>
<dbReference type="PANTHER" id="PTHR47660:SF2">
    <property type="entry name" value="TRANSCRIPTION FACTOR WITH C2H2 AND ZN(2)-CYS(6) DNA BINDING DOMAIN (EUROFUNG)"/>
    <property type="match status" value="1"/>
</dbReference>
<dbReference type="InterPro" id="IPR007219">
    <property type="entry name" value="XnlR_reg_dom"/>
</dbReference>
<dbReference type="SMART" id="SM00066">
    <property type="entry name" value="GAL4"/>
    <property type="match status" value="1"/>
</dbReference>
<keyword evidence="5" id="KW-0804">Transcription</keyword>
<keyword evidence="3" id="KW-0862">Zinc</keyword>
<evidence type="ECO:0000256" key="5">
    <source>
        <dbReference type="ARBA" id="ARBA00023163"/>
    </source>
</evidence>
<evidence type="ECO:0000259" key="11">
    <source>
        <dbReference type="PROSITE" id="PS50157"/>
    </source>
</evidence>
<dbReference type="PROSITE" id="PS50850">
    <property type="entry name" value="MFS"/>
    <property type="match status" value="1"/>
</dbReference>
<dbReference type="SUPFAM" id="SSF57701">
    <property type="entry name" value="Zn2/Cys6 DNA-binding domain"/>
    <property type="match status" value="1"/>
</dbReference>
<dbReference type="PROSITE" id="PS00028">
    <property type="entry name" value="ZINC_FINGER_C2H2_1"/>
    <property type="match status" value="1"/>
</dbReference>
<feature type="region of interest" description="Disordered" evidence="9">
    <location>
        <begin position="577"/>
        <end position="596"/>
    </location>
</feature>
<organism evidence="13 14">
    <name type="scientific">Fusarium acuminatum</name>
    <dbReference type="NCBI Taxonomy" id="5515"/>
    <lineage>
        <taxon>Eukaryota</taxon>
        <taxon>Fungi</taxon>
        <taxon>Dikarya</taxon>
        <taxon>Ascomycota</taxon>
        <taxon>Pezizomycotina</taxon>
        <taxon>Sordariomycetes</taxon>
        <taxon>Hypocreomycetidae</taxon>
        <taxon>Hypocreales</taxon>
        <taxon>Nectriaceae</taxon>
        <taxon>Fusarium</taxon>
        <taxon>Fusarium tricinctum species complex</taxon>
    </lineage>
</organism>
<dbReference type="InterPro" id="IPR001138">
    <property type="entry name" value="Zn2Cys6_DnaBD"/>
</dbReference>
<dbReference type="Proteomes" id="UP001489902">
    <property type="component" value="Chromosome 7"/>
</dbReference>
<evidence type="ECO:0000313" key="14">
    <source>
        <dbReference type="Proteomes" id="UP001489902"/>
    </source>
</evidence>
<keyword evidence="10" id="KW-1133">Transmembrane helix</keyword>
<comment type="subcellular location">
    <subcellularLocation>
        <location evidence="1">Membrane</location>
        <topology evidence="1">Multi-pass membrane protein</topology>
    </subcellularLocation>
</comment>
<dbReference type="InterPro" id="IPR020846">
    <property type="entry name" value="MFS_dom"/>
</dbReference>
<reference evidence="13 14" key="1">
    <citation type="submission" date="2024-04" db="EMBL/GenBank/DDBJ databases">
        <title>Complete genome sequence of Fusarium acuminatum.</title>
        <authorList>
            <person name="Lan B."/>
        </authorList>
    </citation>
    <scope>NUCLEOTIDE SEQUENCE [LARGE SCALE GENOMIC DNA]</scope>
    <source>
        <strain evidence="13">1A</strain>
    </source>
</reference>
<dbReference type="Pfam" id="PF04082">
    <property type="entry name" value="Fungal_trans"/>
    <property type="match status" value="1"/>
</dbReference>
<evidence type="ECO:0000259" key="12">
    <source>
        <dbReference type="PROSITE" id="PS50850"/>
    </source>
</evidence>
<dbReference type="Gene3D" id="3.30.160.60">
    <property type="entry name" value="Classic Zinc Finger"/>
    <property type="match status" value="1"/>
</dbReference>
<proteinExistence type="predicted"/>
<feature type="transmembrane region" description="Helical" evidence="10">
    <location>
        <begin position="101"/>
        <end position="119"/>
    </location>
</feature>
<keyword evidence="4" id="KW-0805">Transcription regulation</keyword>
<keyword evidence="10" id="KW-0812">Transmembrane</keyword>
<feature type="region of interest" description="Disordered" evidence="9">
    <location>
        <begin position="248"/>
        <end position="288"/>
    </location>
</feature>
<keyword evidence="14" id="KW-1185">Reference proteome</keyword>
<feature type="domain" description="Major facilitator superfamily (MFS) profile" evidence="12">
    <location>
        <begin position="54"/>
        <end position="529"/>
    </location>
</feature>
<sequence length="1347" mass="149074">MPIAGPEGKIGSHDAQNNNLGGLRLRNEETNEIILIPTPTNDPNDPLNWSKPYRVYIAVLVSFAIFFSNFLAAGPTVAIVSITESFFGPPGPEFSHQIAKIAYFFTSTALLQGMSNLIWMPFIAKYGRRPIYITSFVLYTAVAAWAGAATTYGSSLAARICMGFASGAAECLAPLTISDLFFLHERGSIMAIYTTALSAGVGCGIIIAGLITIKHDWRYIYWVTVALIGACTLLIIFTFPETVYNRNGTPDETRTVNNPETAHAQHSKGDDMDPEIVQSEDATSNRRSCGSLPLKRTYLQSLSMYSGVHTQESFFKLAFRPVVLLCLPPVLWATLVMAVTIGFLVAISSNFAVAFSTTYGFQPWQAGLCFIACPVGAGFGNFFGGRVSDIVADKLTRGNNGIRQPEMRLPAIMISVFTAPLALTLYGVGIDQAWHWIVPTIGLGLLNFSIVQATNISLVYTIDSYRPVAGELAVTQHAFKSAFGFLLSFYTNPWIDESGYSNAFGAMAGISGGVLLFWIPMYIWGRRVRQATWSWGFIEKTVHWHKDREVDLQDKPFRCEVCDKAFGRQDLLKRHVAGHSTGEPGSKRQKRISNPAPRVSQACKACAAAKLKCDEDVSCKRCVAKGITCEREVRSIDVGDRTSSRASVQSMIVLPFEPHSHLPVSDHDFSSFLKGVMTPVEGQQGRSIDQVDLSCFDSTFDPLGSHGLLDFRADGDTRFDDVAMGLWDLPCSPSLYYNGIVFESKAATAVVDTEAQQSDSTSDTRPVALGFAAYRESALGMWEPSQRDHINSNIKALSVLGESPQDVVELANLGASSQQFSTLSVGLRDQMLLLALNTCKPESKLAIIRAFPTPEILTKLIGSFFSHHYVQTDSWIHGPLFELNQQGPEFLLAMVNAGTTFADSRILHSLGFALHEVVRLSLPNMFDAANSITRTLWALQTFVLDIEMGLWSGIKRKMEIAESQRQMPFTMLRRSGRFGKACKPAILVLPEDTGESLHNKWLAWIEQESYNRMVYHSYITDTQVSISMLTCPLISFSELKTPLPESRKLWLATDAETWKTLYLSKERQHSRTSLADYFRDAAEIGSSHDVPFCQLIILSGVWGMVWQCLQTTAVLDKPSHSDPALTLRKQEILQDLHRLRVNTPEEDIGWQDGPSDMLFELVSMHLHIPFEEVELFAGKGDQNDARRALPLLSEWINRRESRQAIWHAGQVMRAAEKFGPARLRGFYTIALYQANLAMWAYAVVSHVNGVDKDQSTRNQEMVCLNRSETSLVQRFINRGLPSAAAIQPCVSQESDAPISLMDQEAVVDHVLGILGANFSHCEVVPPLVENLQQLLDKLGRAATNVSS</sequence>
<dbReference type="SUPFAM" id="SSF103473">
    <property type="entry name" value="MFS general substrate transporter"/>
    <property type="match status" value="1"/>
</dbReference>
<protein>
    <submittedName>
        <fullName evidence="13">Transcription factor Pig1p</fullName>
    </submittedName>
</protein>
<keyword evidence="10" id="KW-0472">Membrane</keyword>
<evidence type="ECO:0000256" key="7">
    <source>
        <dbReference type="ARBA" id="ARBA00023242"/>
    </source>
</evidence>
<keyword evidence="7" id="KW-0539">Nucleus</keyword>
<dbReference type="SMART" id="SM00355">
    <property type="entry name" value="ZnF_C2H2"/>
    <property type="match status" value="1"/>
</dbReference>
<dbReference type="InterPro" id="IPR013087">
    <property type="entry name" value="Znf_C2H2_type"/>
</dbReference>
<accession>A0ABZ2XB00</accession>
<feature type="transmembrane region" description="Helical" evidence="10">
    <location>
        <begin position="55"/>
        <end position="81"/>
    </location>
</feature>
<feature type="transmembrane region" description="Helical" evidence="10">
    <location>
        <begin position="436"/>
        <end position="460"/>
    </location>
</feature>
<feature type="domain" description="C2H2-type" evidence="11">
    <location>
        <begin position="557"/>
        <end position="584"/>
    </location>
</feature>
<dbReference type="Pfam" id="PF07690">
    <property type="entry name" value="MFS_1"/>
    <property type="match status" value="1"/>
</dbReference>
<dbReference type="CDD" id="cd12148">
    <property type="entry name" value="fungal_TF_MHR"/>
    <property type="match status" value="1"/>
</dbReference>
<evidence type="ECO:0000256" key="1">
    <source>
        <dbReference type="ARBA" id="ARBA00004141"/>
    </source>
</evidence>
<dbReference type="InterPro" id="IPR036236">
    <property type="entry name" value="Znf_C2H2_sf"/>
</dbReference>
<feature type="transmembrane region" description="Helical" evidence="10">
    <location>
        <begin position="131"/>
        <end position="150"/>
    </location>
</feature>
<evidence type="ECO:0000256" key="8">
    <source>
        <dbReference type="PROSITE-ProRule" id="PRU00042"/>
    </source>
</evidence>
<keyword evidence="8" id="KW-0863">Zinc-finger</keyword>
<keyword evidence="2" id="KW-0479">Metal-binding</keyword>
<feature type="transmembrane region" description="Helical" evidence="10">
    <location>
        <begin position="409"/>
        <end position="430"/>
    </location>
</feature>
<dbReference type="SUPFAM" id="SSF57667">
    <property type="entry name" value="beta-beta-alpha zinc fingers"/>
    <property type="match status" value="1"/>
</dbReference>